<keyword evidence="2 4" id="KW-0418">Kinase</keyword>
<dbReference type="PROSITE" id="PS00584">
    <property type="entry name" value="PFKB_KINASES_2"/>
    <property type="match status" value="1"/>
</dbReference>
<dbReference type="Gene3D" id="3.40.1190.20">
    <property type="match status" value="1"/>
</dbReference>
<dbReference type="PANTHER" id="PTHR10584">
    <property type="entry name" value="SUGAR KINASE"/>
    <property type="match status" value="1"/>
</dbReference>
<evidence type="ECO:0000259" key="3">
    <source>
        <dbReference type="Pfam" id="PF00294"/>
    </source>
</evidence>
<name>A0A524RR78_9CHRO</name>
<sequence length="279" mass="28809">MDRNLRVAVVGHVEWVEFMAVDRLPAAGQIVHARALAALPAGGGEVAAAQLAKLAGTCLFLTALGKDALGQQARTALEDLGLELHVAWRDRPTRRAVCFISADGERSITVVGERLTPRAEDPLPWERLQDCGGVFVSASDAAGLRRARAAGVLAATPRVSLSILEAAGVSLDALIGSALDPAERVGPADLTRRPKLLIRTEGAEGGSVLDDQDRLVRFQAQPLGGPIVDTYGAGDCFAAGVTYGLAAGMTTAQAIALGCRCGAACIQAAGPYAGRRGPA</sequence>
<evidence type="ECO:0000313" key="5">
    <source>
        <dbReference type="Proteomes" id="UP000317990"/>
    </source>
</evidence>
<evidence type="ECO:0000256" key="2">
    <source>
        <dbReference type="ARBA" id="ARBA00022777"/>
    </source>
</evidence>
<dbReference type="Pfam" id="PF00294">
    <property type="entry name" value="PfkB"/>
    <property type="match status" value="2"/>
</dbReference>
<dbReference type="PANTHER" id="PTHR10584:SF166">
    <property type="entry name" value="RIBOKINASE"/>
    <property type="match status" value="1"/>
</dbReference>
<feature type="domain" description="Carbohydrate kinase PfkB" evidence="3">
    <location>
        <begin position="6"/>
        <end position="131"/>
    </location>
</feature>
<protein>
    <submittedName>
        <fullName evidence="4">Ribokinase</fullName>
    </submittedName>
</protein>
<proteinExistence type="predicted"/>
<dbReference type="Proteomes" id="UP000317990">
    <property type="component" value="Unassembled WGS sequence"/>
</dbReference>
<feature type="domain" description="Carbohydrate kinase PfkB" evidence="3">
    <location>
        <begin position="172"/>
        <end position="272"/>
    </location>
</feature>
<dbReference type="InterPro" id="IPR029056">
    <property type="entry name" value="Ribokinase-like"/>
</dbReference>
<keyword evidence="1" id="KW-0808">Transferase</keyword>
<gene>
    <name evidence="4" type="ORF">ERJ67_00320</name>
</gene>
<dbReference type="InterPro" id="IPR002173">
    <property type="entry name" value="Carboh/pur_kinase_PfkB_CS"/>
</dbReference>
<accession>A0A524RR78</accession>
<evidence type="ECO:0000256" key="1">
    <source>
        <dbReference type="ARBA" id="ARBA00022679"/>
    </source>
</evidence>
<evidence type="ECO:0000313" key="4">
    <source>
        <dbReference type="EMBL" id="TGG96835.1"/>
    </source>
</evidence>
<dbReference type="AlphaFoldDB" id="A0A524RR78"/>
<organism evidence="4 5">
    <name type="scientific">Aphanocapsa feldmannii 277cV</name>
    <dbReference type="NCBI Taxonomy" id="2507553"/>
    <lineage>
        <taxon>Bacteria</taxon>
        <taxon>Bacillati</taxon>
        <taxon>Cyanobacteriota</taxon>
        <taxon>Cyanophyceae</taxon>
        <taxon>Oscillatoriophycideae</taxon>
        <taxon>Chroococcales</taxon>
        <taxon>Microcystaceae</taxon>
        <taxon>Aphanocapsa</taxon>
    </lineage>
</organism>
<dbReference type="GO" id="GO:0016301">
    <property type="term" value="F:kinase activity"/>
    <property type="evidence" value="ECO:0007669"/>
    <property type="project" value="UniProtKB-KW"/>
</dbReference>
<reference evidence="4 5" key="1">
    <citation type="journal article" date="2019" name="mSystems">
        <title>Life at home and on the roam: Genomic adaptions reflect the dual lifestyle of an intracellular, facultative symbiont.</title>
        <authorList>
            <person name="Burgsdorf I."/>
        </authorList>
    </citation>
    <scope>NUCLEOTIDE SEQUENCE [LARGE SCALE GENOMIC DNA]</scope>
    <source>
        <strain evidence="4">277cV</strain>
    </source>
</reference>
<dbReference type="EMBL" id="SRMO01000001">
    <property type="protein sequence ID" value="TGG96835.1"/>
    <property type="molecule type" value="Genomic_DNA"/>
</dbReference>
<dbReference type="SUPFAM" id="SSF53613">
    <property type="entry name" value="Ribokinase-like"/>
    <property type="match status" value="1"/>
</dbReference>
<comment type="caution">
    <text evidence="4">The sequence shown here is derived from an EMBL/GenBank/DDBJ whole genome shotgun (WGS) entry which is preliminary data.</text>
</comment>
<dbReference type="InterPro" id="IPR011611">
    <property type="entry name" value="PfkB_dom"/>
</dbReference>